<dbReference type="Pfam" id="PF00962">
    <property type="entry name" value="A_deaminase"/>
    <property type="match status" value="1"/>
</dbReference>
<comment type="similarity">
    <text evidence="2">Belongs to the metallo-dependent hydrolases superfamily. Adenosine and AMP deaminases family.</text>
</comment>
<dbReference type="FunCoup" id="A0A084Q7S2">
    <property type="interactions" value="572"/>
</dbReference>
<dbReference type="SUPFAM" id="SSF51556">
    <property type="entry name" value="Metallo-dependent hydrolases"/>
    <property type="match status" value="1"/>
</dbReference>
<dbReference type="OrthoDB" id="272271at2759"/>
<comment type="catalytic activity">
    <reaction evidence="7">
        <text>N(6)-methyl-AMP + H2O + H(+) = IMP + methylamine</text>
        <dbReference type="Rhea" id="RHEA:16001"/>
        <dbReference type="ChEBI" id="CHEBI:15377"/>
        <dbReference type="ChEBI" id="CHEBI:15378"/>
        <dbReference type="ChEBI" id="CHEBI:58053"/>
        <dbReference type="ChEBI" id="CHEBI:59338"/>
        <dbReference type="ChEBI" id="CHEBI:144842"/>
    </reaction>
    <physiologicalReaction direction="left-to-right" evidence="7">
        <dbReference type="Rhea" id="RHEA:16002"/>
    </physiologicalReaction>
</comment>
<dbReference type="Proteomes" id="UP000028524">
    <property type="component" value="Unassembled WGS sequence"/>
</dbReference>
<reference evidence="9 10" key="1">
    <citation type="journal article" date="2014" name="BMC Genomics">
        <title>Comparative genome sequencing reveals chemotype-specific gene clusters in the toxigenic black mold Stachybotrys.</title>
        <authorList>
            <person name="Semeiks J."/>
            <person name="Borek D."/>
            <person name="Otwinowski Z."/>
            <person name="Grishin N.V."/>
        </authorList>
    </citation>
    <scope>NUCLEOTIDE SEQUENCE [LARGE SCALE GENOMIC DNA]</scope>
    <source>
        <strain evidence="9 10">IBT 40285</strain>
    </source>
</reference>
<dbReference type="AlphaFoldDB" id="A0A084Q7S2"/>
<evidence type="ECO:0000256" key="4">
    <source>
        <dbReference type="ARBA" id="ARBA00022801"/>
    </source>
</evidence>
<dbReference type="Gene3D" id="3.20.20.140">
    <property type="entry name" value="Metal-dependent hydrolases"/>
    <property type="match status" value="1"/>
</dbReference>
<dbReference type="PANTHER" id="PTHR11409">
    <property type="entry name" value="ADENOSINE DEAMINASE"/>
    <property type="match status" value="1"/>
</dbReference>
<evidence type="ECO:0000256" key="7">
    <source>
        <dbReference type="ARBA" id="ARBA00048787"/>
    </source>
</evidence>
<dbReference type="HOGENOM" id="CLU_039228_3_1_1"/>
<protein>
    <recommendedName>
        <fullName evidence="8">Adenosine deaminase domain-containing protein</fullName>
    </recommendedName>
</protein>
<dbReference type="InParanoid" id="A0A084Q7S2"/>
<evidence type="ECO:0000256" key="6">
    <source>
        <dbReference type="ARBA" id="ARBA00023080"/>
    </source>
</evidence>
<accession>A0A084Q7S2</accession>
<dbReference type="PANTHER" id="PTHR11409:SF42">
    <property type="entry name" value="ADENOSINE DEAMINASE-LIKE PROTEIN"/>
    <property type="match status" value="1"/>
</dbReference>
<dbReference type="GO" id="GO:0004000">
    <property type="term" value="F:adenosine deaminase activity"/>
    <property type="evidence" value="ECO:0007669"/>
    <property type="project" value="TreeGrafter"/>
</dbReference>
<dbReference type="InterPro" id="IPR006330">
    <property type="entry name" value="Ado/ade_deaminase"/>
</dbReference>
<dbReference type="OMA" id="RPQFKPY"/>
<proteinExistence type="inferred from homology"/>
<organism evidence="9 10">
    <name type="scientific">Stachybotrys chlorohalonatus (strain IBT 40285)</name>
    <dbReference type="NCBI Taxonomy" id="1283841"/>
    <lineage>
        <taxon>Eukaryota</taxon>
        <taxon>Fungi</taxon>
        <taxon>Dikarya</taxon>
        <taxon>Ascomycota</taxon>
        <taxon>Pezizomycotina</taxon>
        <taxon>Sordariomycetes</taxon>
        <taxon>Hypocreomycetidae</taxon>
        <taxon>Hypocreales</taxon>
        <taxon>Stachybotryaceae</taxon>
        <taxon>Stachybotrys</taxon>
    </lineage>
</organism>
<evidence type="ECO:0000256" key="5">
    <source>
        <dbReference type="ARBA" id="ARBA00022833"/>
    </source>
</evidence>
<evidence type="ECO:0000259" key="8">
    <source>
        <dbReference type="Pfam" id="PF00962"/>
    </source>
</evidence>
<dbReference type="GO" id="GO:0006154">
    <property type="term" value="P:adenosine catabolic process"/>
    <property type="evidence" value="ECO:0007669"/>
    <property type="project" value="TreeGrafter"/>
</dbReference>
<evidence type="ECO:0000313" key="9">
    <source>
        <dbReference type="EMBL" id="KFA60007.1"/>
    </source>
</evidence>
<keyword evidence="5" id="KW-0862">Zinc</keyword>
<dbReference type="GO" id="GO:0009117">
    <property type="term" value="P:nucleotide metabolic process"/>
    <property type="evidence" value="ECO:0007669"/>
    <property type="project" value="UniProtKB-KW"/>
</dbReference>
<keyword evidence="6" id="KW-0546">Nucleotide metabolism</keyword>
<keyword evidence="10" id="KW-1185">Reference proteome</keyword>
<keyword evidence="4" id="KW-0378">Hydrolase</keyword>
<gene>
    <name evidence="9" type="ORF">S40285_08686</name>
</gene>
<sequence>MANIPVSLDFTKKLPKVELHAHLTGSISVATLHDVWLDRKNKDPAFSLEDPNIALPAEKVSYDVFTNTESIRYATNQVLRDFEADGVRYLELRTTPRESIPNNVTKKDYVSTVLECINAFDREKMSTYLILSVDRRNTPAQAMETVDLAIKFKDRGVVGVDLCGNPLKGDVSLFRDAFHKAKAAGLKITLHFAEVPESSTQEELLTLLSYEPHRIGHVINVPDNIKEAIAKKGKNIGLELCLSCNVHAKLIPGSFGDHHFGYWKNTECSISICVCHVCYFLLGQRLMCIVKTDDVGIFQSPISNEYLLIAQHFNLGRDDLIQLSQGAVDSIFSGQTEKDRMRRLLSEFRRGVDL</sequence>
<name>A0A084Q7S2_STAC4</name>
<dbReference type="InterPro" id="IPR032466">
    <property type="entry name" value="Metal_Hydrolase"/>
</dbReference>
<evidence type="ECO:0000256" key="1">
    <source>
        <dbReference type="ARBA" id="ARBA00001947"/>
    </source>
</evidence>
<feature type="domain" description="Adenosine deaminase" evidence="8">
    <location>
        <begin position="15"/>
        <end position="249"/>
    </location>
</feature>
<dbReference type="STRING" id="1283841.A0A084Q7S2"/>
<comment type="cofactor">
    <cofactor evidence="1">
        <name>Zn(2+)</name>
        <dbReference type="ChEBI" id="CHEBI:29105"/>
    </cofactor>
</comment>
<evidence type="ECO:0000256" key="3">
    <source>
        <dbReference type="ARBA" id="ARBA00022723"/>
    </source>
</evidence>
<dbReference type="GO" id="GO:0046103">
    <property type="term" value="P:inosine biosynthetic process"/>
    <property type="evidence" value="ECO:0007669"/>
    <property type="project" value="TreeGrafter"/>
</dbReference>
<dbReference type="EMBL" id="KL661946">
    <property type="protein sequence ID" value="KFA60007.1"/>
    <property type="molecule type" value="Genomic_DNA"/>
</dbReference>
<dbReference type="GO" id="GO:0046872">
    <property type="term" value="F:metal ion binding"/>
    <property type="evidence" value="ECO:0007669"/>
    <property type="project" value="UniProtKB-KW"/>
</dbReference>
<dbReference type="InterPro" id="IPR001365">
    <property type="entry name" value="A_deaminase_dom"/>
</dbReference>
<keyword evidence="3" id="KW-0479">Metal-binding</keyword>
<evidence type="ECO:0000256" key="2">
    <source>
        <dbReference type="ARBA" id="ARBA00006676"/>
    </source>
</evidence>
<evidence type="ECO:0000313" key="10">
    <source>
        <dbReference type="Proteomes" id="UP000028524"/>
    </source>
</evidence>